<proteinExistence type="predicted"/>
<gene>
    <name evidence="2" type="ORF">BBEV_0969</name>
</gene>
<evidence type="ECO:0000313" key="2">
    <source>
        <dbReference type="EMBL" id="AOM82338.1"/>
    </source>
</evidence>
<keyword evidence="3" id="KW-1185">Reference proteome</keyword>
<dbReference type="SMART" id="SM00834">
    <property type="entry name" value="CxxC_CXXC_SSSS"/>
    <property type="match status" value="1"/>
</dbReference>
<dbReference type="RefSeq" id="WP_084007222.1">
    <property type="nucleotide sequence ID" value="NZ_CP012502.1"/>
</dbReference>
<dbReference type="NCBIfam" id="TIGR02605">
    <property type="entry name" value="CxxC_CxxC_SSSS"/>
    <property type="match status" value="1"/>
</dbReference>
<dbReference type="KEGG" id="bbev:BBEV_0969"/>
<dbReference type="EMBL" id="CP012502">
    <property type="protein sequence ID" value="AOM82338.1"/>
    <property type="molecule type" value="Genomic_DNA"/>
</dbReference>
<evidence type="ECO:0000259" key="1">
    <source>
        <dbReference type="SMART" id="SM00834"/>
    </source>
</evidence>
<dbReference type="Proteomes" id="UP000094463">
    <property type="component" value="Chromosome"/>
</dbReference>
<reference evidence="2 3" key="1">
    <citation type="submission" date="2015-08" db="EMBL/GenBank/DDBJ databases">
        <title>The complete genome sequence of Bacillus beveridgei MLTeJB.</title>
        <authorList>
            <person name="Hanson T.E."/>
            <person name="Mesa C."/>
            <person name="Basesman S.M."/>
            <person name="Oremland R.S."/>
        </authorList>
    </citation>
    <scope>NUCLEOTIDE SEQUENCE [LARGE SCALE GENOMIC DNA]</scope>
    <source>
        <strain evidence="2 3">MLTeJB</strain>
    </source>
</reference>
<accession>A0A1D7QTP6</accession>
<organism evidence="2 3">
    <name type="scientific">Salisediminibacterium beveridgei</name>
    <dbReference type="NCBI Taxonomy" id="632773"/>
    <lineage>
        <taxon>Bacteria</taxon>
        <taxon>Bacillati</taxon>
        <taxon>Bacillota</taxon>
        <taxon>Bacilli</taxon>
        <taxon>Bacillales</taxon>
        <taxon>Bacillaceae</taxon>
        <taxon>Salisediminibacterium</taxon>
    </lineage>
</organism>
<dbReference type="Pfam" id="PF09723">
    <property type="entry name" value="Zn_ribbon_8"/>
    <property type="match status" value="1"/>
</dbReference>
<dbReference type="InterPro" id="IPR013429">
    <property type="entry name" value="Regulatory_FmdB_Zinc_ribbon"/>
</dbReference>
<dbReference type="AlphaFoldDB" id="A0A1D7QTP6"/>
<feature type="domain" description="Putative regulatory protein FmdB zinc ribbon" evidence="1">
    <location>
        <begin position="1"/>
        <end position="42"/>
    </location>
</feature>
<protein>
    <recommendedName>
        <fullName evidence="1">Putative regulatory protein FmdB zinc ribbon domain-containing protein</fullName>
    </recommendedName>
</protein>
<sequence>MPRYDFKCTVCDHRFETWSSYDARHEVTCPTCQKQESAIVFKATYTHRVMGSSPGQACSPRGGFS</sequence>
<dbReference type="OrthoDB" id="9813321at2"/>
<name>A0A1D7QTP6_9BACI</name>
<evidence type="ECO:0000313" key="3">
    <source>
        <dbReference type="Proteomes" id="UP000094463"/>
    </source>
</evidence>
<dbReference type="STRING" id="632773.BBEV_0969"/>